<keyword evidence="3" id="KW-1185">Reference proteome</keyword>
<evidence type="ECO:0008006" key="4">
    <source>
        <dbReference type="Google" id="ProtNLM"/>
    </source>
</evidence>
<evidence type="ECO:0000313" key="3">
    <source>
        <dbReference type="Proteomes" id="UP001281614"/>
    </source>
</evidence>
<reference evidence="2" key="1">
    <citation type="submission" date="2023-02" db="EMBL/GenBank/DDBJ databases">
        <title>Colletotrichum kahawae CIFC_Que2 genome sequencing and assembly.</title>
        <authorList>
            <person name="Baroncelli R."/>
        </authorList>
    </citation>
    <scope>NUCLEOTIDE SEQUENCE</scope>
    <source>
        <strain evidence="2">CIFC_Que2</strain>
    </source>
</reference>
<dbReference type="AlphaFoldDB" id="A0AAE0D525"/>
<accession>A0AAE0D525</accession>
<proteinExistence type="predicted"/>
<evidence type="ECO:0000313" key="2">
    <source>
        <dbReference type="EMBL" id="KAK2755836.1"/>
    </source>
</evidence>
<sequence>MAELLGTVVGVVSLGLQVSAGISTYLDGVQCRKEDIEYTTRCCQSMDALLQQIKSLEGQLSASTGTNTSAVKQAMTSAKVELSNLSDFTTKICGSNTVHSYITVMERVRDQKNKLLFPFRKGHLYRLNARLDTANAALQSALLQVQLYDVSQARLDVQTSIQQIHSNGVASHKALIKIEENTAESSSILSATCEETMLAREDLAEMKMMLTSLMSSSSDGRAVLPRLISKPAVLRTICNIAEVDSGDAALGLMAYDPDRSLSKRHSFPGFQCTCKPRQVSRHTRKQVGLAFWEQESLTANVHASWCALARVYTISDDKWSVGISFRALKGVLSAAVTFSMSATFGAGGFSLSPSFTYYPIRDRSPALRVLWLLSDAFTIPRWSNEDCSSLFAHGMEVLQATFTARTSSPLDIDRDGRSLLGVMSSDAHINPWRGFINKMFAFLVDVGVPRDWPDNEGRFVC</sequence>
<feature type="chain" id="PRO_5041998439" description="Fungal N-terminal domain-containing protein" evidence="1">
    <location>
        <begin position="22"/>
        <end position="461"/>
    </location>
</feature>
<comment type="caution">
    <text evidence="2">The sequence shown here is derived from an EMBL/GenBank/DDBJ whole genome shotgun (WGS) entry which is preliminary data.</text>
</comment>
<feature type="signal peptide" evidence="1">
    <location>
        <begin position="1"/>
        <end position="21"/>
    </location>
</feature>
<dbReference type="EMBL" id="VYYT01000216">
    <property type="protein sequence ID" value="KAK2755836.1"/>
    <property type="molecule type" value="Genomic_DNA"/>
</dbReference>
<protein>
    <recommendedName>
        <fullName evidence="4">Fungal N-terminal domain-containing protein</fullName>
    </recommendedName>
</protein>
<dbReference type="Proteomes" id="UP001281614">
    <property type="component" value="Unassembled WGS sequence"/>
</dbReference>
<name>A0AAE0D525_COLKA</name>
<evidence type="ECO:0000256" key="1">
    <source>
        <dbReference type="SAM" id="SignalP"/>
    </source>
</evidence>
<keyword evidence="1" id="KW-0732">Signal</keyword>
<gene>
    <name evidence="2" type="ORF">CKAH01_17250</name>
</gene>
<organism evidence="2 3">
    <name type="scientific">Colletotrichum kahawae</name>
    <name type="common">Coffee berry disease fungus</name>
    <dbReference type="NCBI Taxonomy" id="34407"/>
    <lineage>
        <taxon>Eukaryota</taxon>
        <taxon>Fungi</taxon>
        <taxon>Dikarya</taxon>
        <taxon>Ascomycota</taxon>
        <taxon>Pezizomycotina</taxon>
        <taxon>Sordariomycetes</taxon>
        <taxon>Hypocreomycetidae</taxon>
        <taxon>Glomerellales</taxon>
        <taxon>Glomerellaceae</taxon>
        <taxon>Colletotrichum</taxon>
        <taxon>Colletotrichum gloeosporioides species complex</taxon>
    </lineage>
</organism>